<organism evidence="5 6">
    <name type="scientific">Bacteroides zhangwenhongii</name>
    <dbReference type="NCBI Taxonomy" id="2650157"/>
    <lineage>
        <taxon>Bacteria</taxon>
        <taxon>Pseudomonadati</taxon>
        <taxon>Bacteroidota</taxon>
        <taxon>Bacteroidia</taxon>
        <taxon>Bacteroidales</taxon>
        <taxon>Bacteroidaceae</taxon>
        <taxon>Bacteroides</taxon>
    </lineage>
</organism>
<keyword evidence="6" id="KW-1185">Reference proteome</keyword>
<dbReference type="Gene3D" id="3.90.220.20">
    <property type="entry name" value="DNA methylase specificity domains"/>
    <property type="match status" value="2"/>
</dbReference>
<evidence type="ECO:0000313" key="6">
    <source>
        <dbReference type="Proteomes" id="UP001215398"/>
    </source>
</evidence>
<feature type="domain" description="Type I restriction modification DNA specificity" evidence="4">
    <location>
        <begin position="105"/>
        <end position="238"/>
    </location>
</feature>
<feature type="domain" description="Type I restriction modification DNA specificity" evidence="4">
    <location>
        <begin position="310"/>
        <end position="416"/>
    </location>
</feature>
<keyword evidence="5" id="KW-0255">Endonuclease</keyword>
<evidence type="ECO:0000256" key="3">
    <source>
        <dbReference type="ARBA" id="ARBA00023125"/>
    </source>
</evidence>
<dbReference type="PANTHER" id="PTHR30408">
    <property type="entry name" value="TYPE-1 RESTRICTION ENZYME ECOKI SPECIFICITY PROTEIN"/>
    <property type="match status" value="1"/>
</dbReference>
<sequence length="436" mass="50008">MTTMAIDKKVLKSSIEREQNELARSAEREKIKGLKNLNVPPLRFPEFTEEWGRCKVSELLDFYSTNSLCWEQLEYETNTILNLHYGLIHVGLPTMVDLSKDKLPNIKEGNMPKNFELCKDGDIAFADASEDTNEVAKAVEFYNLDEKNVVCGLHTIHGRDNADRTVIGFKGYAFSSDAFHHQIRRIAQGTKIFSISTKNFSECYIGIPSKEEQTKIATLLRLIDERIVTQNKIIEDLKKLKSAIIEMEYGQMAKSISHIGDFIEQISKRNKDSAIKNVLSVSNSQGFIQQSEQFENRIVASDDTSNYKIVKRNDFAFNPARINVGSIARLTTFERGIVSPMYICFRTKDILLPEYLDYYFKSKQFSTEIQKRLEGSVRQCLSFDGLCNIPLSVPAIEIQQQIGKRLSALVQEINLEIDFLELLQKQKKFLLYQMFI</sequence>
<dbReference type="EMBL" id="JAQPYS010000069">
    <property type="protein sequence ID" value="MDC7137136.1"/>
    <property type="molecule type" value="Genomic_DNA"/>
</dbReference>
<dbReference type="GO" id="GO:0004519">
    <property type="term" value="F:endonuclease activity"/>
    <property type="evidence" value="ECO:0007669"/>
    <property type="project" value="UniProtKB-KW"/>
</dbReference>
<dbReference type="PANTHER" id="PTHR30408:SF12">
    <property type="entry name" value="TYPE I RESTRICTION ENZYME MJAVIII SPECIFICITY SUBUNIT"/>
    <property type="match status" value="1"/>
</dbReference>
<keyword evidence="5" id="KW-0540">Nuclease</keyword>
<dbReference type="InterPro" id="IPR000055">
    <property type="entry name" value="Restrct_endonuc_typeI_TRD"/>
</dbReference>
<protein>
    <submittedName>
        <fullName evidence="5">Restriction endonuclease subunit S</fullName>
    </submittedName>
</protein>
<dbReference type="InterPro" id="IPR052021">
    <property type="entry name" value="Type-I_RS_S_subunit"/>
</dbReference>
<keyword evidence="5" id="KW-0378">Hydrolase</keyword>
<comment type="similarity">
    <text evidence="1">Belongs to the type-I restriction system S methylase family.</text>
</comment>
<evidence type="ECO:0000256" key="1">
    <source>
        <dbReference type="ARBA" id="ARBA00010923"/>
    </source>
</evidence>
<proteinExistence type="inferred from homology"/>
<evidence type="ECO:0000259" key="4">
    <source>
        <dbReference type="Pfam" id="PF01420"/>
    </source>
</evidence>
<comment type="caution">
    <text evidence="5">The sequence shown here is derived from an EMBL/GenBank/DDBJ whole genome shotgun (WGS) entry which is preliminary data.</text>
</comment>
<evidence type="ECO:0000256" key="2">
    <source>
        <dbReference type="ARBA" id="ARBA00022747"/>
    </source>
</evidence>
<dbReference type="Pfam" id="PF01420">
    <property type="entry name" value="Methylase_S"/>
    <property type="match status" value="2"/>
</dbReference>
<name>A0ABT5HB19_9BACE</name>
<evidence type="ECO:0000313" key="5">
    <source>
        <dbReference type="EMBL" id="MDC7137136.1"/>
    </source>
</evidence>
<dbReference type="SUPFAM" id="SSF116734">
    <property type="entry name" value="DNA methylase specificity domain"/>
    <property type="match status" value="2"/>
</dbReference>
<dbReference type="RefSeq" id="WP_272720605.1">
    <property type="nucleotide sequence ID" value="NZ_JAQPYS010000069.1"/>
</dbReference>
<keyword evidence="3" id="KW-0238">DNA-binding</keyword>
<gene>
    <name evidence="5" type="ORF">PQG98_12440</name>
</gene>
<dbReference type="Gene3D" id="1.10.287.1120">
    <property type="entry name" value="Bipartite methylase S protein"/>
    <property type="match status" value="1"/>
</dbReference>
<dbReference type="InterPro" id="IPR044946">
    <property type="entry name" value="Restrct_endonuc_typeI_TRD_sf"/>
</dbReference>
<keyword evidence="2" id="KW-0680">Restriction system</keyword>
<reference evidence="5 6" key="1">
    <citation type="submission" date="2023-01" db="EMBL/GenBank/DDBJ databases">
        <title>Exploring GABA producing Bacteroides strains toward improving mental health.</title>
        <authorList>
            <person name="Yousuf B."/>
            <person name="Bouhlel N.E."/>
            <person name="Mottawea W."/>
            <person name="Hammami R."/>
        </authorList>
    </citation>
    <scope>NUCLEOTIDE SEQUENCE [LARGE SCALE GENOMIC DNA]</scope>
    <source>
        <strain evidence="5 6">UO.H1054</strain>
    </source>
</reference>
<accession>A0ABT5HB19</accession>
<dbReference type="Proteomes" id="UP001215398">
    <property type="component" value="Unassembled WGS sequence"/>
</dbReference>